<dbReference type="InterPro" id="IPR050388">
    <property type="entry name" value="ABC_Ni/Peptide_Import"/>
</dbReference>
<reference evidence="17 18" key="1">
    <citation type="submission" date="2020-08" db="EMBL/GenBank/DDBJ databases">
        <title>Genome public.</title>
        <authorList>
            <person name="Liu C."/>
            <person name="Sun Q."/>
        </authorList>
    </citation>
    <scope>NUCLEOTIDE SEQUENCE [LARGE SCALE GENOMIC DNA]</scope>
    <source>
        <strain evidence="17 18">NSJ-34</strain>
    </source>
</reference>
<evidence type="ECO:0000256" key="1">
    <source>
        <dbReference type="ARBA" id="ARBA00004202"/>
    </source>
</evidence>
<dbReference type="InterPro" id="IPR027417">
    <property type="entry name" value="P-loop_NTPase"/>
</dbReference>
<keyword evidence="10" id="KW-0921">Nickel transport</keyword>
<dbReference type="SMART" id="SM00382">
    <property type="entry name" value="AAA"/>
    <property type="match status" value="1"/>
</dbReference>
<dbReference type="Gene3D" id="3.40.50.300">
    <property type="entry name" value="P-loop containing nucleotide triphosphate hydrolases"/>
    <property type="match status" value="1"/>
</dbReference>
<dbReference type="RefSeq" id="WP_054350566.1">
    <property type="nucleotide sequence ID" value="NZ_JACOOU010000001.1"/>
</dbReference>
<evidence type="ECO:0000256" key="9">
    <source>
        <dbReference type="ARBA" id="ARBA00023065"/>
    </source>
</evidence>
<evidence type="ECO:0000256" key="14">
    <source>
        <dbReference type="ARBA" id="ARBA00044143"/>
    </source>
</evidence>
<keyword evidence="4" id="KW-1003">Cell membrane</keyword>
<dbReference type="NCBIfam" id="TIGR01727">
    <property type="entry name" value="oligo_HPY"/>
    <property type="match status" value="1"/>
</dbReference>
<dbReference type="EMBL" id="JACOOU010000001">
    <property type="protein sequence ID" value="MBC5671071.1"/>
    <property type="molecule type" value="Genomic_DNA"/>
</dbReference>
<evidence type="ECO:0000259" key="16">
    <source>
        <dbReference type="PROSITE" id="PS50893"/>
    </source>
</evidence>
<gene>
    <name evidence="17" type="ORF">H8S76_02335</name>
</gene>
<evidence type="ECO:0000256" key="3">
    <source>
        <dbReference type="ARBA" id="ARBA00022448"/>
    </source>
</evidence>
<keyword evidence="9" id="KW-0406">Ion transport</keyword>
<evidence type="ECO:0000256" key="8">
    <source>
        <dbReference type="ARBA" id="ARBA00022967"/>
    </source>
</evidence>
<evidence type="ECO:0000256" key="11">
    <source>
        <dbReference type="ARBA" id="ARBA00023136"/>
    </source>
</evidence>
<dbReference type="SUPFAM" id="SSF52540">
    <property type="entry name" value="P-loop containing nucleoside triphosphate hydrolases"/>
    <property type="match status" value="1"/>
</dbReference>
<dbReference type="GO" id="GO:0005524">
    <property type="term" value="F:ATP binding"/>
    <property type="evidence" value="ECO:0007669"/>
    <property type="project" value="UniProtKB-KW"/>
</dbReference>
<keyword evidence="3" id="KW-0813">Transport</keyword>
<dbReference type="Pfam" id="PF00005">
    <property type="entry name" value="ABC_tran"/>
    <property type="match status" value="1"/>
</dbReference>
<keyword evidence="7 17" id="KW-0067">ATP-binding</keyword>
<keyword evidence="5" id="KW-0533">Nickel</keyword>
<evidence type="ECO:0000256" key="13">
    <source>
        <dbReference type="ARBA" id="ARBA00039098"/>
    </source>
</evidence>
<dbReference type="CDD" id="cd03257">
    <property type="entry name" value="ABC_NikE_OppD_transporters"/>
    <property type="match status" value="1"/>
</dbReference>
<dbReference type="Pfam" id="PF08352">
    <property type="entry name" value="oligo_HPY"/>
    <property type="match status" value="1"/>
</dbReference>
<evidence type="ECO:0000313" key="17">
    <source>
        <dbReference type="EMBL" id="MBC5671071.1"/>
    </source>
</evidence>
<keyword evidence="18" id="KW-1185">Reference proteome</keyword>
<dbReference type="PROSITE" id="PS50893">
    <property type="entry name" value="ABC_TRANSPORTER_2"/>
    <property type="match status" value="1"/>
</dbReference>
<comment type="subunit">
    <text evidence="12">The complex is composed of two ATP-binding proteins (NikD and NikE), two transmembrane proteins (NikB and NikC) and a solute-binding protein (NikA).</text>
</comment>
<dbReference type="InterPro" id="IPR003439">
    <property type="entry name" value="ABC_transporter-like_ATP-bd"/>
</dbReference>
<evidence type="ECO:0000256" key="7">
    <source>
        <dbReference type="ARBA" id="ARBA00022840"/>
    </source>
</evidence>
<evidence type="ECO:0000313" key="18">
    <source>
        <dbReference type="Proteomes" id="UP000654573"/>
    </source>
</evidence>
<dbReference type="InterPro" id="IPR013563">
    <property type="entry name" value="Oligopep_ABC_C"/>
</dbReference>
<sequence>MNIMEITDLYVGFPTKDGLVKAVNTIDLIIEEGENIGILGESGSGKSVFADSILRLIKDQTVTKGTVVYRGQNLMEMDKKELRGLRGKELGMIMQNPSSSLNPSLTIGNQIGEAAAVHERINKKERNKKTLEILEKVRIKNAKQRMKEYAHQFSGGMKERAVIAMGIAQSPRFLIADEPTKGLDTLVKYKVVQLLKEVSENKTMLLITHDLDVAEQICDRIGILYLGEFVEISAVDALYRTQLHPYTEGFFKAMPKNGMLPIEGLPGSLIDLPEGCRFHPRCPKCMERCKKEHPPLYTKQDGRKVRCFLYADSE</sequence>
<comment type="similarity">
    <text evidence="2">Belongs to the ABC transporter superfamily.</text>
</comment>
<name>A0ABR7F9F9_9FIRM</name>
<evidence type="ECO:0000256" key="15">
    <source>
        <dbReference type="ARBA" id="ARBA00048610"/>
    </source>
</evidence>
<dbReference type="InterPro" id="IPR003593">
    <property type="entry name" value="AAA+_ATPase"/>
</dbReference>
<proteinExistence type="inferred from homology"/>
<comment type="catalytic activity">
    <reaction evidence="15">
        <text>Ni(2+)(out) + ATP + H2O = Ni(2+)(in) + ADP + phosphate + H(+)</text>
        <dbReference type="Rhea" id="RHEA:15557"/>
        <dbReference type="ChEBI" id="CHEBI:15377"/>
        <dbReference type="ChEBI" id="CHEBI:15378"/>
        <dbReference type="ChEBI" id="CHEBI:30616"/>
        <dbReference type="ChEBI" id="CHEBI:43474"/>
        <dbReference type="ChEBI" id="CHEBI:49786"/>
        <dbReference type="ChEBI" id="CHEBI:456216"/>
        <dbReference type="EC" id="7.2.2.11"/>
    </reaction>
    <physiologicalReaction direction="left-to-right" evidence="15">
        <dbReference type="Rhea" id="RHEA:15558"/>
    </physiologicalReaction>
</comment>
<organism evidence="17 18">
    <name type="scientific">Blautia celeris</name>
    <dbReference type="NCBI Taxonomy" id="2763026"/>
    <lineage>
        <taxon>Bacteria</taxon>
        <taxon>Bacillati</taxon>
        <taxon>Bacillota</taxon>
        <taxon>Clostridia</taxon>
        <taxon>Lachnospirales</taxon>
        <taxon>Lachnospiraceae</taxon>
        <taxon>Blautia</taxon>
    </lineage>
</organism>
<dbReference type="PANTHER" id="PTHR43297">
    <property type="entry name" value="OLIGOPEPTIDE TRANSPORT ATP-BINDING PROTEIN APPD"/>
    <property type="match status" value="1"/>
</dbReference>
<keyword evidence="8" id="KW-1278">Translocase</keyword>
<dbReference type="Proteomes" id="UP000654573">
    <property type="component" value="Unassembled WGS sequence"/>
</dbReference>
<keyword evidence="11" id="KW-0472">Membrane</keyword>
<evidence type="ECO:0000256" key="4">
    <source>
        <dbReference type="ARBA" id="ARBA00022475"/>
    </source>
</evidence>
<evidence type="ECO:0000256" key="5">
    <source>
        <dbReference type="ARBA" id="ARBA00022596"/>
    </source>
</evidence>
<evidence type="ECO:0000256" key="2">
    <source>
        <dbReference type="ARBA" id="ARBA00005417"/>
    </source>
</evidence>
<comment type="subcellular location">
    <subcellularLocation>
        <location evidence="1">Cell membrane</location>
        <topology evidence="1">Peripheral membrane protein</topology>
    </subcellularLocation>
</comment>
<dbReference type="PANTHER" id="PTHR43297:SF13">
    <property type="entry name" value="NICKEL ABC TRANSPORTER, ATP-BINDING PROTEIN"/>
    <property type="match status" value="1"/>
</dbReference>
<evidence type="ECO:0000256" key="6">
    <source>
        <dbReference type="ARBA" id="ARBA00022741"/>
    </source>
</evidence>
<evidence type="ECO:0000256" key="10">
    <source>
        <dbReference type="ARBA" id="ARBA00023112"/>
    </source>
</evidence>
<protein>
    <recommendedName>
        <fullName evidence="14">Nickel import system ATP-binding protein NikD</fullName>
        <ecNumber evidence="13">7.2.2.11</ecNumber>
    </recommendedName>
</protein>
<feature type="domain" description="ABC transporter" evidence="16">
    <location>
        <begin position="4"/>
        <end position="251"/>
    </location>
</feature>
<evidence type="ECO:0000256" key="12">
    <source>
        <dbReference type="ARBA" id="ARBA00038669"/>
    </source>
</evidence>
<dbReference type="EC" id="7.2.2.11" evidence="13"/>
<comment type="caution">
    <text evidence="17">The sequence shown here is derived from an EMBL/GenBank/DDBJ whole genome shotgun (WGS) entry which is preliminary data.</text>
</comment>
<keyword evidence="6" id="KW-0547">Nucleotide-binding</keyword>
<accession>A0ABR7F9F9</accession>